<protein>
    <submittedName>
        <fullName evidence="1">Uncharacterized protein</fullName>
    </submittedName>
</protein>
<name>A0A5B7EV46_PORTR</name>
<evidence type="ECO:0000313" key="1">
    <source>
        <dbReference type="EMBL" id="MPC36194.1"/>
    </source>
</evidence>
<evidence type="ECO:0000313" key="2">
    <source>
        <dbReference type="Proteomes" id="UP000324222"/>
    </source>
</evidence>
<keyword evidence="2" id="KW-1185">Reference proteome</keyword>
<organism evidence="1 2">
    <name type="scientific">Portunus trituberculatus</name>
    <name type="common">Swimming crab</name>
    <name type="synonym">Neptunus trituberculatus</name>
    <dbReference type="NCBI Taxonomy" id="210409"/>
    <lineage>
        <taxon>Eukaryota</taxon>
        <taxon>Metazoa</taxon>
        <taxon>Ecdysozoa</taxon>
        <taxon>Arthropoda</taxon>
        <taxon>Crustacea</taxon>
        <taxon>Multicrustacea</taxon>
        <taxon>Malacostraca</taxon>
        <taxon>Eumalacostraca</taxon>
        <taxon>Eucarida</taxon>
        <taxon>Decapoda</taxon>
        <taxon>Pleocyemata</taxon>
        <taxon>Brachyura</taxon>
        <taxon>Eubrachyura</taxon>
        <taxon>Portunoidea</taxon>
        <taxon>Portunidae</taxon>
        <taxon>Portuninae</taxon>
        <taxon>Portunus</taxon>
    </lineage>
</organism>
<comment type="caution">
    <text evidence="1">The sequence shown here is derived from an EMBL/GenBank/DDBJ whole genome shotgun (WGS) entry which is preliminary data.</text>
</comment>
<proteinExistence type="predicted"/>
<dbReference type="Proteomes" id="UP000324222">
    <property type="component" value="Unassembled WGS sequence"/>
</dbReference>
<reference evidence="1 2" key="1">
    <citation type="submission" date="2019-05" db="EMBL/GenBank/DDBJ databases">
        <title>Another draft genome of Portunus trituberculatus and its Hox gene families provides insights of decapod evolution.</title>
        <authorList>
            <person name="Jeong J.-H."/>
            <person name="Song I."/>
            <person name="Kim S."/>
            <person name="Choi T."/>
            <person name="Kim D."/>
            <person name="Ryu S."/>
            <person name="Kim W."/>
        </authorList>
    </citation>
    <scope>NUCLEOTIDE SEQUENCE [LARGE SCALE GENOMIC DNA]</scope>
    <source>
        <tissue evidence="1">Muscle</tissue>
    </source>
</reference>
<dbReference type="AlphaFoldDB" id="A0A5B7EV46"/>
<accession>A0A5B7EV46</accession>
<gene>
    <name evidence="1" type="ORF">E2C01_029641</name>
</gene>
<dbReference type="EMBL" id="VSRR010003447">
    <property type="protein sequence ID" value="MPC36194.1"/>
    <property type="molecule type" value="Genomic_DNA"/>
</dbReference>
<sequence length="48" mass="5214">MCPSTEGIKIVKTVAINLLTSIDPTQCQSNGLIIPKTHGKNASQYRRS</sequence>